<dbReference type="SUPFAM" id="SSF47203">
    <property type="entry name" value="Acyl-CoA dehydrogenase C-terminal domain-like"/>
    <property type="match status" value="1"/>
</dbReference>
<dbReference type="PANTHER" id="PTHR42707">
    <property type="entry name" value="ACYL-COA DEHYDROGENASE"/>
    <property type="match status" value="1"/>
</dbReference>
<dbReference type="InterPro" id="IPR036250">
    <property type="entry name" value="AcylCo_DH-like_C"/>
</dbReference>
<dbReference type="EMBL" id="LNIX01000025">
    <property type="protein sequence ID" value="OXA42609.1"/>
    <property type="molecule type" value="Genomic_DNA"/>
</dbReference>
<evidence type="ECO:0000256" key="3">
    <source>
        <dbReference type="ARBA" id="ARBA00022827"/>
    </source>
</evidence>
<dbReference type="InterPro" id="IPR009075">
    <property type="entry name" value="AcylCo_DH/oxidase_C"/>
</dbReference>
<evidence type="ECO:0000256" key="2">
    <source>
        <dbReference type="ARBA" id="ARBA00022630"/>
    </source>
</evidence>
<dbReference type="SUPFAM" id="SSF56645">
    <property type="entry name" value="Acyl-CoA dehydrogenase NM domain-like"/>
    <property type="match status" value="1"/>
</dbReference>
<keyword evidence="10" id="KW-1185">Reference proteome</keyword>
<proteinExistence type="inferred from homology"/>
<evidence type="ECO:0000256" key="4">
    <source>
        <dbReference type="RuleBase" id="RU362125"/>
    </source>
</evidence>
<dbReference type="InterPro" id="IPR041504">
    <property type="entry name" value="AidB_N"/>
</dbReference>
<evidence type="ECO:0000256" key="1">
    <source>
        <dbReference type="ARBA" id="ARBA00009347"/>
    </source>
</evidence>
<dbReference type="InterPro" id="IPR053998">
    <property type="entry name" value="ACDH-11_C"/>
</dbReference>
<dbReference type="OMA" id="IEMVAMT"/>
<dbReference type="Pfam" id="PF02770">
    <property type="entry name" value="Acyl-CoA_dh_M"/>
    <property type="match status" value="1"/>
</dbReference>
<name>A0A226DBM1_FOLCA</name>
<reference evidence="9 10" key="1">
    <citation type="submission" date="2015-12" db="EMBL/GenBank/DDBJ databases">
        <title>The genome of Folsomia candida.</title>
        <authorList>
            <person name="Faddeeva A."/>
            <person name="Derks M.F."/>
            <person name="Anvar Y."/>
            <person name="Smit S."/>
            <person name="Van Straalen N."/>
            <person name="Roelofs D."/>
        </authorList>
    </citation>
    <scope>NUCLEOTIDE SEQUENCE [LARGE SCALE GENOMIC DNA]</scope>
    <source>
        <strain evidence="9 10">VU population</strain>
        <tissue evidence="9">Whole body</tissue>
    </source>
</reference>
<feature type="domain" description="Acyl-CoA dehydrogenase/oxidase C-terminal" evidence="5">
    <location>
        <begin position="296"/>
        <end position="454"/>
    </location>
</feature>
<dbReference type="Gene3D" id="1.20.140.10">
    <property type="entry name" value="Butyryl-CoA Dehydrogenase, subunit A, domain 3"/>
    <property type="match status" value="1"/>
</dbReference>
<dbReference type="Gene3D" id="2.40.110.20">
    <property type="match status" value="1"/>
</dbReference>
<dbReference type="Pfam" id="PF18158">
    <property type="entry name" value="AidB_N"/>
    <property type="match status" value="1"/>
</dbReference>
<dbReference type="GO" id="GO:0003995">
    <property type="term" value="F:acyl-CoA dehydrogenase activity"/>
    <property type="evidence" value="ECO:0007669"/>
    <property type="project" value="TreeGrafter"/>
</dbReference>
<dbReference type="PANTHER" id="PTHR42707:SF2">
    <property type="entry name" value="ACD11 DEHYDROGENASE"/>
    <property type="match status" value="1"/>
</dbReference>
<dbReference type="InterPro" id="IPR006091">
    <property type="entry name" value="Acyl-CoA_Oxase/DH_mid-dom"/>
</dbReference>
<keyword evidence="2 4" id="KW-0285">Flavoprotein</keyword>
<dbReference type="AlphaFoldDB" id="A0A226DBM1"/>
<dbReference type="Pfam" id="PF22217">
    <property type="entry name" value="ACDH-11_C"/>
    <property type="match status" value="1"/>
</dbReference>
<dbReference type="OrthoDB" id="7774055at2759"/>
<evidence type="ECO:0000259" key="7">
    <source>
        <dbReference type="Pfam" id="PF18158"/>
    </source>
</evidence>
<evidence type="ECO:0000313" key="9">
    <source>
        <dbReference type="EMBL" id="OXA42609.1"/>
    </source>
</evidence>
<evidence type="ECO:0000259" key="5">
    <source>
        <dbReference type="Pfam" id="PF00441"/>
    </source>
</evidence>
<evidence type="ECO:0000259" key="8">
    <source>
        <dbReference type="Pfam" id="PF22217"/>
    </source>
</evidence>
<feature type="domain" description="Adaptive response protein AidB N-terminal" evidence="7">
    <location>
        <begin position="27"/>
        <end position="174"/>
    </location>
</feature>
<accession>A0A226DBM1</accession>
<feature type="domain" description="Acyl-CoA dehydrogenase 11-like C-terminal" evidence="8">
    <location>
        <begin position="464"/>
        <end position="577"/>
    </location>
</feature>
<protein>
    <submittedName>
        <fullName evidence="9">Putative acyl-CoA dehydrogenase AidB</fullName>
    </submittedName>
</protein>
<dbReference type="InterPro" id="IPR052904">
    <property type="entry name" value="Acyl-CoA_dehydrogenase-like"/>
</dbReference>
<organism evidence="9 10">
    <name type="scientific">Folsomia candida</name>
    <name type="common">Springtail</name>
    <dbReference type="NCBI Taxonomy" id="158441"/>
    <lineage>
        <taxon>Eukaryota</taxon>
        <taxon>Metazoa</taxon>
        <taxon>Ecdysozoa</taxon>
        <taxon>Arthropoda</taxon>
        <taxon>Hexapoda</taxon>
        <taxon>Collembola</taxon>
        <taxon>Entomobryomorpha</taxon>
        <taxon>Isotomoidea</taxon>
        <taxon>Isotomidae</taxon>
        <taxon>Proisotominae</taxon>
        <taxon>Folsomia</taxon>
    </lineage>
</organism>
<comment type="cofactor">
    <cofactor evidence="4">
        <name>FAD</name>
        <dbReference type="ChEBI" id="CHEBI:57692"/>
    </cofactor>
</comment>
<dbReference type="STRING" id="158441.A0A226DBM1"/>
<dbReference type="Proteomes" id="UP000198287">
    <property type="component" value="Unassembled WGS sequence"/>
</dbReference>
<gene>
    <name evidence="9" type="ORF">Fcan01_22473</name>
</gene>
<dbReference type="InterPro" id="IPR009100">
    <property type="entry name" value="AcylCoA_DH/oxidase_NM_dom_sf"/>
</dbReference>
<evidence type="ECO:0000313" key="10">
    <source>
        <dbReference type="Proteomes" id="UP000198287"/>
    </source>
</evidence>
<comment type="caution">
    <text evidence="9">The sequence shown here is derived from an EMBL/GenBank/DDBJ whole genome shotgun (WGS) entry which is preliminary data.</text>
</comment>
<keyword evidence="3 4" id="KW-0274">FAD</keyword>
<sequence length="591" mass="64870">MMARSSLLPFQHAKLGGFLQAPPNLGNVYTGDAFLARVLERLLPPKTFAEVHEDLERLGHRVESEIDPLGMQCENNEPVLRQFDAWGRRVDELVTCPAWKRMKEITAEEGIISSGYSGKFGEFGRIFQFAKCLVFHASSGLYSCPIAMTDGAAKTLQELKLPQFDSVLKKLTSQDPAQFWTSGQWMTERGGGSDVGTGTETVAIPKSDGTYTLHGYKWLSSATDADIALTLARIVDKGEKAQDGLSMFLLKTRREDGSLDPGIQMMKLKNKLGTRSLPTAELLLDGVVAQLVSDPGRGVAAISHMLTVTRLHNTTGSVAAMRRILLLARDYSMKRVAFGVPIAQHRLHVDTLAGMELTARAATLLFFEVVRLFGLSEHGRVGNDDEENRQLLRLLTPVVKLYTAKKCIPLISEGLECFGGQGYIEETRLPVILRNAQVMTIWEGTTNVLSLDTLRAIAKSNGAAIAAFHANMSRRLRQVVKPDLAPSIGRVQAELEDLVAILPELEATEVMARARLVSFAIAEIAIGVLFIEHASSGVAQGTDLAAAKRWASQMTKWSLQLKDAERFETDNSNQLVFEGYPGPDFSKTSKL</sequence>
<dbReference type="Gene3D" id="6.10.250.600">
    <property type="match status" value="1"/>
</dbReference>
<comment type="similarity">
    <text evidence="1 4">Belongs to the acyl-CoA dehydrogenase family.</text>
</comment>
<evidence type="ECO:0000259" key="6">
    <source>
        <dbReference type="Pfam" id="PF02770"/>
    </source>
</evidence>
<dbReference type="Pfam" id="PF00441">
    <property type="entry name" value="Acyl-CoA_dh_1"/>
    <property type="match status" value="1"/>
</dbReference>
<keyword evidence="4" id="KW-0560">Oxidoreductase</keyword>
<feature type="domain" description="Acyl-CoA oxidase/dehydrogenase middle" evidence="6">
    <location>
        <begin position="184"/>
        <end position="287"/>
    </location>
</feature>